<feature type="domain" description="Winged helix" evidence="1">
    <location>
        <begin position="10"/>
        <end position="168"/>
    </location>
</feature>
<comment type="caution">
    <text evidence="2">The sequence shown here is derived from an EMBL/GenBank/DDBJ whole genome shotgun (WGS) entry which is preliminary data.</text>
</comment>
<dbReference type="AlphaFoldDB" id="X0WRY3"/>
<gene>
    <name evidence="2" type="ORF">S01H1_65010</name>
</gene>
<feature type="non-terminal residue" evidence="2">
    <location>
        <position position="169"/>
    </location>
</feature>
<reference evidence="2" key="1">
    <citation type="journal article" date="2014" name="Front. Microbiol.">
        <title>High frequency of phylogenetically diverse reductive dehalogenase-homologous genes in deep subseafloor sedimentary metagenomes.</title>
        <authorList>
            <person name="Kawai M."/>
            <person name="Futagami T."/>
            <person name="Toyoda A."/>
            <person name="Takaki Y."/>
            <person name="Nishi S."/>
            <person name="Hori S."/>
            <person name="Arai W."/>
            <person name="Tsubouchi T."/>
            <person name="Morono Y."/>
            <person name="Uchiyama I."/>
            <person name="Ito T."/>
            <person name="Fujiyama A."/>
            <person name="Inagaki F."/>
            <person name="Takami H."/>
        </authorList>
    </citation>
    <scope>NUCLEOTIDE SEQUENCE</scope>
    <source>
        <strain evidence="2">Expedition CK06-06</strain>
    </source>
</reference>
<accession>X0WRY3</accession>
<organism evidence="2">
    <name type="scientific">marine sediment metagenome</name>
    <dbReference type="NCBI Taxonomy" id="412755"/>
    <lineage>
        <taxon>unclassified sequences</taxon>
        <taxon>metagenomes</taxon>
        <taxon>ecological metagenomes</taxon>
    </lineage>
</organism>
<dbReference type="InterPro" id="IPR054472">
    <property type="entry name" value="WHD"/>
</dbReference>
<proteinExistence type="predicted"/>
<evidence type="ECO:0000259" key="1">
    <source>
        <dbReference type="Pfam" id="PF22977"/>
    </source>
</evidence>
<protein>
    <recommendedName>
        <fullName evidence="1">Winged helix domain-containing protein</fullName>
    </recommendedName>
</protein>
<sequence>MDIPREPDLSLRHLEAEVARIDVLIRREVRRWQLAGQDPGDAFRGLYVSDAEANMLLGRPFGASWGQMAALEPEEAQAYADAHLRAARHIALVVEAARSQGQILRLEHLCSTFGLDRFDRDALLIGLAVNLDLRYERLYGYLQDDVTRKRPTVNLVLNLLCESGQNRLL</sequence>
<dbReference type="Pfam" id="PF22977">
    <property type="entry name" value="WHD"/>
    <property type="match status" value="1"/>
</dbReference>
<name>X0WRY3_9ZZZZ</name>
<dbReference type="EMBL" id="BARS01042890">
    <property type="protein sequence ID" value="GAG33719.1"/>
    <property type="molecule type" value="Genomic_DNA"/>
</dbReference>
<evidence type="ECO:0000313" key="2">
    <source>
        <dbReference type="EMBL" id="GAG33719.1"/>
    </source>
</evidence>